<evidence type="ECO:0000313" key="2">
    <source>
        <dbReference type="Proteomes" id="UP001595696"/>
    </source>
</evidence>
<reference evidence="2" key="1">
    <citation type="journal article" date="2019" name="Int. J. Syst. Evol. Microbiol.">
        <title>The Global Catalogue of Microorganisms (GCM) 10K type strain sequencing project: providing services to taxonomists for standard genome sequencing and annotation.</title>
        <authorList>
            <consortium name="The Broad Institute Genomics Platform"/>
            <consortium name="The Broad Institute Genome Sequencing Center for Infectious Disease"/>
            <person name="Wu L."/>
            <person name="Ma J."/>
        </authorList>
    </citation>
    <scope>NUCLEOTIDE SEQUENCE [LARGE SCALE GENOMIC DNA]</scope>
    <source>
        <strain evidence="2">CGMCC 4.7330</strain>
    </source>
</reference>
<dbReference type="EMBL" id="JBHSAX010000006">
    <property type="protein sequence ID" value="MFC3961724.1"/>
    <property type="molecule type" value="Genomic_DNA"/>
</dbReference>
<dbReference type="RefSeq" id="WP_378611480.1">
    <property type="nucleotide sequence ID" value="NZ_JBHSAX010000006.1"/>
</dbReference>
<sequence>MHADIDRAIRAVRAARDFAWSWTVADLPVFATAVGWTLVDFDREYPRFITDLAVNRPDTPVSIAVPPSPFPPGQLNRIGFNVTDVVLDDPEVKTAVDEAFDELVHQLFQTVRQRPTHSWTTPTRGLYWEFPHLVLEVTASSRKVGVSLINPAYLRWNEEIAEIARQEEEDD</sequence>
<dbReference type="InterPro" id="IPR046268">
    <property type="entry name" value="DUF6301"/>
</dbReference>
<dbReference type="Pfam" id="PF19818">
    <property type="entry name" value="DUF6301"/>
    <property type="match status" value="1"/>
</dbReference>
<proteinExistence type="predicted"/>
<protein>
    <submittedName>
        <fullName evidence="1">DUF6301 family protein</fullName>
    </submittedName>
</protein>
<evidence type="ECO:0000313" key="1">
    <source>
        <dbReference type="EMBL" id="MFC3961724.1"/>
    </source>
</evidence>
<organism evidence="1 2">
    <name type="scientific">Nocardia jiangsuensis</name>
    <dbReference type="NCBI Taxonomy" id="1691563"/>
    <lineage>
        <taxon>Bacteria</taxon>
        <taxon>Bacillati</taxon>
        <taxon>Actinomycetota</taxon>
        <taxon>Actinomycetes</taxon>
        <taxon>Mycobacteriales</taxon>
        <taxon>Nocardiaceae</taxon>
        <taxon>Nocardia</taxon>
    </lineage>
</organism>
<gene>
    <name evidence="1" type="ORF">ACFO0B_06960</name>
</gene>
<name>A0ABV8DPG3_9NOCA</name>
<keyword evidence="2" id="KW-1185">Reference proteome</keyword>
<comment type="caution">
    <text evidence="1">The sequence shown here is derived from an EMBL/GenBank/DDBJ whole genome shotgun (WGS) entry which is preliminary data.</text>
</comment>
<accession>A0ABV8DPG3</accession>
<dbReference type="Proteomes" id="UP001595696">
    <property type="component" value="Unassembled WGS sequence"/>
</dbReference>